<organism evidence="1 2">
    <name type="scientific">Acrasis kona</name>
    <dbReference type="NCBI Taxonomy" id="1008807"/>
    <lineage>
        <taxon>Eukaryota</taxon>
        <taxon>Discoba</taxon>
        <taxon>Heterolobosea</taxon>
        <taxon>Tetramitia</taxon>
        <taxon>Eutetramitia</taxon>
        <taxon>Acrasidae</taxon>
        <taxon>Acrasis</taxon>
    </lineage>
</organism>
<name>A0AAW2Z7V8_9EUKA</name>
<sequence length="126" mass="14375">MNCEKPKNSKYGAIASFGAKQVHLCDPVHHHKSIVTRQEVNEKYKSYCIAWPHDEPTSTKCHYCASPSHEFLKVKARTGATNPASFFCKKKCVIKWFTNTSATKWQNWVNNKSNDNIVDIEAELSD</sequence>
<dbReference type="AlphaFoldDB" id="A0AAW2Z7V8"/>
<proteinExistence type="predicted"/>
<keyword evidence="2" id="KW-1185">Reference proteome</keyword>
<protein>
    <submittedName>
        <fullName evidence="1">Uncharacterized protein</fullName>
    </submittedName>
</protein>
<reference evidence="1 2" key="1">
    <citation type="submission" date="2024-03" db="EMBL/GenBank/DDBJ databases">
        <title>The Acrasis kona genome and developmental transcriptomes reveal deep origins of eukaryotic multicellular pathways.</title>
        <authorList>
            <person name="Sheikh S."/>
            <person name="Fu C.-J."/>
            <person name="Brown M.W."/>
            <person name="Baldauf S.L."/>
        </authorList>
    </citation>
    <scope>NUCLEOTIDE SEQUENCE [LARGE SCALE GENOMIC DNA]</scope>
    <source>
        <strain evidence="1 2">ATCC MYA-3509</strain>
    </source>
</reference>
<dbReference type="EMBL" id="JAOPGA020001145">
    <property type="protein sequence ID" value="KAL0485515.1"/>
    <property type="molecule type" value="Genomic_DNA"/>
</dbReference>
<evidence type="ECO:0000313" key="2">
    <source>
        <dbReference type="Proteomes" id="UP001431209"/>
    </source>
</evidence>
<accession>A0AAW2Z7V8</accession>
<evidence type="ECO:0000313" key="1">
    <source>
        <dbReference type="EMBL" id="KAL0485515.1"/>
    </source>
</evidence>
<comment type="caution">
    <text evidence="1">The sequence shown here is derived from an EMBL/GenBank/DDBJ whole genome shotgun (WGS) entry which is preliminary data.</text>
</comment>
<gene>
    <name evidence="1" type="ORF">AKO1_003115</name>
</gene>
<dbReference type="Proteomes" id="UP001431209">
    <property type="component" value="Unassembled WGS sequence"/>
</dbReference>